<dbReference type="Pfam" id="PF01979">
    <property type="entry name" value="Amidohydro_1"/>
    <property type="match status" value="1"/>
</dbReference>
<sequence length="413" mass="45857">MEIPVLVHGKGIYDSDAMKMKYTGMVLEGSRIKEMGRFEELSQAYPDVRVMDFSDSYILPGLVNTHVHLEFTPCRDTYGIYRREDRKARLDRAAEHARTLLRSGVTTVRDAGSSMDLAEALSGREAGSESKTELPRIQAAGMPLTPDGGHLAFLGKTSNGTEELKQAVKERKSAGCGCVKLIVSGGQLTPGSVPEHDTYSRGEIQAAVEAAHELGLPTAAHCLTTSSYVNAMEAGVDSVEHCACFRRNRRQGLLERYYEPDVMEAFRGDHRYFMIGISNNYHQLDQVREGVRKPDEREAFLLEQEKRECEIFGRLADLGMRPLVGTDAGCGYTFFDETWLEMELLCRRCGLTPEKAIHAATLEGARALGYGDFLGRLAPGYEADFIAAAQNPIQDIEAFRHIKHVVCRGKIIE</sequence>
<proteinExistence type="predicted"/>
<dbReference type="AlphaFoldDB" id="A0A0E2HG37"/>
<dbReference type="RefSeq" id="WP_002594887.1">
    <property type="nucleotide sequence ID" value="NZ_KB850998.1"/>
</dbReference>
<dbReference type="InterPro" id="IPR006680">
    <property type="entry name" value="Amidohydro-rel"/>
</dbReference>
<evidence type="ECO:0000313" key="3">
    <source>
        <dbReference type="Proteomes" id="UP000013085"/>
    </source>
</evidence>
<dbReference type="GO" id="GO:0016810">
    <property type="term" value="F:hydrolase activity, acting on carbon-nitrogen (but not peptide) bonds"/>
    <property type="evidence" value="ECO:0007669"/>
    <property type="project" value="InterPro"/>
</dbReference>
<dbReference type="Gene3D" id="3.20.20.140">
    <property type="entry name" value="Metal-dependent hydrolases"/>
    <property type="match status" value="1"/>
</dbReference>
<dbReference type="PANTHER" id="PTHR43135:SF3">
    <property type="entry name" value="ALPHA-D-RIBOSE 1-METHYLPHOSPHONATE 5-TRIPHOSPHATE DIPHOSPHATASE"/>
    <property type="match status" value="1"/>
</dbReference>
<dbReference type="InterPro" id="IPR011059">
    <property type="entry name" value="Metal-dep_hydrolase_composite"/>
</dbReference>
<evidence type="ECO:0000313" key="2">
    <source>
        <dbReference type="EMBL" id="ENZ19090.1"/>
    </source>
</evidence>
<dbReference type="HOGENOM" id="CLU_023620_2_2_9"/>
<dbReference type="Proteomes" id="UP000013085">
    <property type="component" value="Unassembled WGS sequence"/>
</dbReference>
<name>A0A0E2HG37_9FIRM</name>
<protein>
    <recommendedName>
        <fullName evidence="1">Amidohydrolase-related domain-containing protein</fullName>
    </recommendedName>
</protein>
<dbReference type="InterPro" id="IPR051781">
    <property type="entry name" value="Metallo-dep_Hydrolase"/>
</dbReference>
<dbReference type="PATRIC" id="fig|999408.3.peg.1027"/>
<comment type="caution">
    <text evidence="2">The sequence shown here is derived from an EMBL/GenBank/DDBJ whole genome shotgun (WGS) entry which is preliminary data.</text>
</comment>
<dbReference type="EMBL" id="AGYR01000006">
    <property type="protein sequence ID" value="ENZ19090.1"/>
    <property type="molecule type" value="Genomic_DNA"/>
</dbReference>
<reference evidence="2 3" key="1">
    <citation type="submission" date="2013-01" db="EMBL/GenBank/DDBJ databases">
        <title>The Genome Sequence of Clostridium clostridioforme 90A8.</title>
        <authorList>
            <consortium name="The Broad Institute Genome Sequencing Platform"/>
            <person name="Earl A."/>
            <person name="Ward D."/>
            <person name="Feldgarden M."/>
            <person name="Gevers D."/>
            <person name="Courvalin P."/>
            <person name="Lambert T."/>
            <person name="Walker B."/>
            <person name="Young S.K."/>
            <person name="Zeng Q."/>
            <person name="Gargeya S."/>
            <person name="Fitzgerald M."/>
            <person name="Haas B."/>
            <person name="Abouelleil A."/>
            <person name="Alvarado L."/>
            <person name="Arachchi H.M."/>
            <person name="Berlin A.M."/>
            <person name="Chapman S.B."/>
            <person name="Dewar J."/>
            <person name="Goldberg J."/>
            <person name="Griggs A."/>
            <person name="Gujja S."/>
            <person name="Hansen M."/>
            <person name="Howarth C."/>
            <person name="Imamovic A."/>
            <person name="Larimer J."/>
            <person name="McCowan C."/>
            <person name="Murphy C."/>
            <person name="Neiman D."/>
            <person name="Pearson M."/>
            <person name="Priest M."/>
            <person name="Roberts A."/>
            <person name="Saif S."/>
            <person name="Shea T."/>
            <person name="Sisk P."/>
            <person name="Sykes S."/>
            <person name="Wortman J."/>
            <person name="Nusbaum C."/>
            <person name="Birren B."/>
        </authorList>
    </citation>
    <scope>NUCLEOTIDE SEQUENCE [LARGE SCALE GENOMIC DNA]</scope>
    <source>
        <strain evidence="2 3">90A8</strain>
    </source>
</reference>
<evidence type="ECO:0000259" key="1">
    <source>
        <dbReference type="Pfam" id="PF01979"/>
    </source>
</evidence>
<feature type="domain" description="Amidohydrolase-related" evidence="1">
    <location>
        <begin position="57"/>
        <end position="412"/>
    </location>
</feature>
<dbReference type="SUPFAM" id="SSF51338">
    <property type="entry name" value="Composite domain of metallo-dependent hydrolases"/>
    <property type="match status" value="1"/>
</dbReference>
<accession>A0A0E2HG37</accession>
<dbReference type="InterPro" id="IPR032466">
    <property type="entry name" value="Metal_Hydrolase"/>
</dbReference>
<gene>
    <name evidence="2" type="ORF">HMPREF1090_00962</name>
</gene>
<dbReference type="Gene3D" id="2.30.40.10">
    <property type="entry name" value="Urease, subunit C, domain 1"/>
    <property type="match status" value="1"/>
</dbReference>
<dbReference type="SUPFAM" id="SSF51556">
    <property type="entry name" value="Metallo-dependent hydrolases"/>
    <property type="match status" value="1"/>
</dbReference>
<dbReference type="PANTHER" id="PTHR43135">
    <property type="entry name" value="ALPHA-D-RIBOSE 1-METHYLPHOSPHONATE 5-TRIPHOSPHATE DIPHOSPHATASE"/>
    <property type="match status" value="1"/>
</dbReference>
<organism evidence="2 3">
    <name type="scientific">[Clostridium] clostridioforme 90A8</name>
    <dbReference type="NCBI Taxonomy" id="999408"/>
    <lineage>
        <taxon>Bacteria</taxon>
        <taxon>Bacillati</taxon>
        <taxon>Bacillota</taxon>
        <taxon>Clostridia</taxon>
        <taxon>Lachnospirales</taxon>
        <taxon>Lachnospiraceae</taxon>
        <taxon>Enterocloster</taxon>
    </lineage>
</organism>